<dbReference type="OrthoDB" id="8946322at2759"/>
<evidence type="ECO:0000313" key="3">
    <source>
        <dbReference type="Proteomes" id="UP000314294"/>
    </source>
</evidence>
<proteinExistence type="predicted"/>
<dbReference type="Proteomes" id="UP000314294">
    <property type="component" value="Unassembled WGS sequence"/>
</dbReference>
<dbReference type="AlphaFoldDB" id="A0A4Z2IAQ9"/>
<keyword evidence="3" id="KW-1185">Reference proteome</keyword>
<reference evidence="2 3" key="1">
    <citation type="submission" date="2019-03" db="EMBL/GenBank/DDBJ databases">
        <title>First draft genome of Liparis tanakae, snailfish: a comprehensive survey of snailfish specific genes.</title>
        <authorList>
            <person name="Kim W."/>
            <person name="Song I."/>
            <person name="Jeong J.-H."/>
            <person name="Kim D."/>
            <person name="Kim S."/>
            <person name="Ryu S."/>
            <person name="Song J.Y."/>
            <person name="Lee S.K."/>
        </authorList>
    </citation>
    <scope>NUCLEOTIDE SEQUENCE [LARGE SCALE GENOMIC DNA]</scope>
    <source>
        <tissue evidence="2">Muscle</tissue>
    </source>
</reference>
<dbReference type="EMBL" id="SRLO01000108">
    <property type="protein sequence ID" value="TNN75047.1"/>
    <property type="molecule type" value="Genomic_DNA"/>
</dbReference>
<feature type="region of interest" description="Disordered" evidence="1">
    <location>
        <begin position="201"/>
        <end position="274"/>
    </location>
</feature>
<evidence type="ECO:0008006" key="4">
    <source>
        <dbReference type="Google" id="ProtNLM"/>
    </source>
</evidence>
<organism evidence="2 3">
    <name type="scientific">Liparis tanakae</name>
    <name type="common">Tanaka's snailfish</name>
    <dbReference type="NCBI Taxonomy" id="230148"/>
    <lineage>
        <taxon>Eukaryota</taxon>
        <taxon>Metazoa</taxon>
        <taxon>Chordata</taxon>
        <taxon>Craniata</taxon>
        <taxon>Vertebrata</taxon>
        <taxon>Euteleostomi</taxon>
        <taxon>Actinopterygii</taxon>
        <taxon>Neopterygii</taxon>
        <taxon>Teleostei</taxon>
        <taxon>Neoteleostei</taxon>
        <taxon>Acanthomorphata</taxon>
        <taxon>Eupercaria</taxon>
        <taxon>Perciformes</taxon>
        <taxon>Cottioidei</taxon>
        <taxon>Cottales</taxon>
        <taxon>Liparidae</taxon>
        <taxon>Liparis</taxon>
    </lineage>
</organism>
<feature type="compositionally biased region" description="Polar residues" evidence="1">
    <location>
        <begin position="231"/>
        <end position="241"/>
    </location>
</feature>
<gene>
    <name evidence="2" type="ORF">EYF80_014793</name>
</gene>
<evidence type="ECO:0000256" key="1">
    <source>
        <dbReference type="SAM" id="MobiDB-lite"/>
    </source>
</evidence>
<comment type="caution">
    <text evidence="2">The sequence shown here is derived from an EMBL/GenBank/DDBJ whole genome shotgun (WGS) entry which is preliminary data.</text>
</comment>
<feature type="compositionally biased region" description="Acidic residues" evidence="1">
    <location>
        <begin position="220"/>
        <end position="230"/>
    </location>
</feature>
<name>A0A4Z2IAQ9_9TELE</name>
<sequence>MLSRLVWKSDPREHPRDLALLVAHWSARTLLAVGKSSEASFPPQIVPMLNVRVTASLAIPESSRPRLVSPLLTPVHEALTRSRMTSESRPDTVELEQPEHTEDAVVVKRDGVFRAMLRGLFWPFGLVVRTYRGFCWVLGFRRPASPVLVSPVGCSPARHSLCGRKRLHRVTRMLLSVVPRCVQSALGYPVSSSIGRCLSPEIRVSPTKPSGKGSKRKQDELDEDEEDEESQTWVEALNQQFSEDEGPEEDPDFEPSTVETESEEYCSHNNTESDVEVDGTGVVIKDLDTSLTPRSSPSSSLWLQAERHQDVECLYLTAFPPGAHLCLDGFWEPLQRSAPLRHTSSEEQIQGIDPVVDAEGPAAFPMFFTS</sequence>
<feature type="compositionally biased region" description="Acidic residues" evidence="1">
    <location>
        <begin position="242"/>
        <end position="253"/>
    </location>
</feature>
<protein>
    <recommendedName>
        <fullName evidence="4">Oogenesis-related protein</fullName>
    </recommendedName>
</protein>
<accession>A0A4Z2IAQ9</accession>
<evidence type="ECO:0000313" key="2">
    <source>
        <dbReference type="EMBL" id="TNN75047.1"/>
    </source>
</evidence>